<feature type="chain" id="PRO_5002772734" evidence="1">
    <location>
        <begin position="27"/>
        <end position="413"/>
    </location>
</feature>
<dbReference type="EC" id="3.6.1.9" evidence="2"/>
<evidence type="ECO:0000313" key="2">
    <source>
        <dbReference type="EMBL" id="ACB74942.1"/>
    </source>
</evidence>
<reference evidence="2 3" key="1">
    <citation type="journal article" date="2011" name="J. Bacteriol.">
        <title>Genome sequence of the verrucomicrobium Opitutus terrae PB90-1, an abundant inhabitant of rice paddy soil ecosystems.</title>
        <authorList>
            <person name="van Passel M.W."/>
            <person name="Kant R."/>
            <person name="Palva A."/>
            <person name="Copeland A."/>
            <person name="Lucas S."/>
            <person name="Lapidus A."/>
            <person name="Glavina del Rio T."/>
            <person name="Pitluck S."/>
            <person name="Goltsman E."/>
            <person name="Clum A."/>
            <person name="Sun H."/>
            <person name="Schmutz J."/>
            <person name="Larimer F.W."/>
            <person name="Land M.L."/>
            <person name="Hauser L."/>
            <person name="Kyrpides N."/>
            <person name="Mikhailova N."/>
            <person name="Richardson P.P."/>
            <person name="Janssen P.H."/>
            <person name="de Vos W.M."/>
            <person name="Smidt H."/>
        </authorList>
    </citation>
    <scope>NUCLEOTIDE SEQUENCE [LARGE SCALE GENOMIC DNA]</scope>
    <source>
        <strain evidence="3">DSM 11246 / JCM 15787 / PB90-1</strain>
    </source>
</reference>
<dbReference type="STRING" id="452637.Oter_1658"/>
<name>B1ZUQ8_OPITP</name>
<keyword evidence="1" id="KW-0732">Signal</keyword>
<dbReference type="CDD" id="cd16018">
    <property type="entry name" value="Enpp"/>
    <property type="match status" value="1"/>
</dbReference>
<dbReference type="PANTHER" id="PTHR10151:SF120">
    <property type="entry name" value="BIS(5'-ADENOSYL)-TRIPHOSPHATASE"/>
    <property type="match status" value="1"/>
</dbReference>
<keyword evidence="3" id="KW-1185">Reference proteome</keyword>
<dbReference type="RefSeq" id="WP_012374479.1">
    <property type="nucleotide sequence ID" value="NC_010571.1"/>
</dbReference>
<dbReference type="EMBL" id="CP001032">
    <property type="protein sequence ID" value="ACB74942.1"/>
    <property type="molecule type" value="Genomic_DNA"/>
</dbReference>
<dbReference type="PANTHER" id="PTHR10151">
    <property type="entry name" value="ECTONUCLEOTIDE PYROPHOSPHATASE/PHOSPHODIESTERASE"/>
    <property type="match status" value="1"/>
</dbReference>
<dbReference type="AlphaFoldDB" id="B1ZUQ8"/>
<dbReference type="OrthoDB" id="9779418at2"/>
<protein>
    <submittedName>
        <fullName evidence="2">Nucleotide diphosphatase</fullName>
        <ecNumber evidence="2">3.6.1.9</ecNumber>
    </submittedName>
</protein>
<evidence type="ECO:0000313" key="3">
    <source>
        <dbReference type="Proteomes" id="UP000007013"/>
    </source>
</evidence>
<gene>
    <name evidence="2" type="ordered locus">Oter_1658</name>
</gene>
<dbReference type="KEGG" id="ote:Oter_1658"/>
<proteinExistence type="predicted"/>
<dbReference type="GO" id="GO:0047429">
    <property type="term" value="F:nucleoside triphosphate diphosphatase activity"/>
    <property type="evidence" value="ECO:0007669"/>
    <property type="project" value="UniProtKB-EC"/>
</dbReference>
<dbReference type="Pfam" id="PF01663">
    <property type="entry name" value="Phosphodiest"/>
    <property type="match status" value="1"/>
</dbReference>
<organism evidence="2 3">
    <name type="scientific">Opitutus terrae (strain DSM 11246 / JCM 15787 / PB90-1)</name>
    <dbReference type="NCBI Taxonomy" id="452637"/>
    <lineage>
        <taxon>Bacteria</taxon>
        <taxon>Pseudomonadati</taxon>
        <taxon>Verrucomicrobiota</taxon>
        <taxon>Opitutia</taxon>
        <taxon>Opitutales</taxon>
        <taxon>Opitutaceae</taxon>
        <taxon>Opitutus</taxon>
    </lineage>
</organism>
<dbReference type="Gene3D" id="3.30.1360.180">
    <property type="match status" value="1"/>
</dbReference>
<keyword evidence="2" id="KW-0378">Hydrolase</keyword>
<sequence length="413" mass="46273">MKSRCRRRILFLVLCLLALLPRVGSAAETVPPLVLISLDGFRWDYCAHYADETPNLHRFMREGTSARGLIPVFPSNTFPNHYSIVTGLYPSHHGIINNQMRDVRLGPKFVSSQRASVQDSRWWHGEPIWATAVRQGRKSGCLFWIGSEAAIEGVRPTWWRPFDPQAPFSDRLAELVRWFSLPEPERPAVATFYFEESNSAGHHFGPDSPKLARTLRQLDAEIGEIRDRLARLGLTPNYVIVSDHGMTSTSPERVVLLDDYLDLGTVELDFEHSTVGLRPRPGVDPATVLTALAKLPAVAKAYRAEELPAHFHVDPHSPRVPPIWIVPAEGWQVMSRVSFAKAQREFPQGQHGYDPQLESMHGILIASGPSFQSGGTVIERVENIHIYNLLCAALHLSPAPNDGDDRLVKAMLR</sequence>
<dbReference type="InterPro" id="IPR002591">
    <property type="entry name" value="Phosphodiest/P_Trfase"/>
</dbReference>
<feature type="signal peptide" evidence="1">
    <location>
        <begin position="1"/>
        <end position="26"/>
    </location>
</feature>
<dbReference type="eggNOG" id="COG1524">
    <property type="taxonomic scope" value="Bacteria"/>
</dbReference>
<dbReference type="Gene3D" id="3.40.720.10">
    <property type="entry name" value="Alkaline Phosphatase, subunit A"/>
    <property type="match status" value="1"/>
</dbReference>
<dbReference type="InterPro" id="IPR017850">
    <property type="entry name" value="Alkaline_phosphatase_core_sf"/>
</dbReference>
<dbReference type="HOGENOM" id="CLU_017594_1_1_0"/>
<evidence type="ECO:0000256" key="1">
    <source>
        <dbReference type="SAM" id="SignalP"/>
    </source>
</evidence>
<dbReference type="SUPFAM" id="SSF53649">
    <property type="entry name" value="Alkaline phosphatase-like"/>
    <property type="match status" value="1"/>
</dbReference>
<dbReference type="Proteomes" id="UP000007013">
    <property type="component" value="Chromosome"/>
</dbReference>
<accession>B1ZUQ8</accession>